<dbReference type="InterPro" id="IPR000835">
    <property type="entry name" value="HTH_MarR-typ"/>
</dbReference>
<dbReference type="SUPFAM" id="SSF46785">
    <property type="entry name" value="Winged helix' DNA-binding domain"/>
    <property type="match status" value="1"/>
</dbReference>
<keyword evidence="3" id="KW-1185">Reference proteome</keyword>
<dbReference type="GO" id="GO:0003677">
    <property type="term" value="F:DNA binding"/>
    <property type="evidence" value="ECO:0007669"/>
    <property type="project" value="UniProtKB-KW"/>
</dbReference>
<dbReference type="Proteomes" id="UP000580910">
    <property type="component" value="Unassembled WGS sequence"/>
</dbReference>
<protein>
    <submittedName>
        <fullName evidence="2">DNA-binding MarR family transcriptional regulator</fullName>
    </submittedName>
</protein>
<sequence>MVKAAPARDPAMAEAAEAFITASRALVGIAIRSINAASADITLPQHRVLVVLAADGPQGISQLADQLGIDQSNASRLCDRLQRLGLIARQRSSTDGRAVHVHLTSSGAKLLTEVNAHRQREVGRILSTMPRRTVEAALQALTDFSQVAREATEQEWSVHEV</sequence>
<dbReference type="SMART" id="SM00347">
    <property type="entry name" value="HTH_MARR"/>
    <property type="match status" value="1"/>
</dbReference>
<proteinExistence type="predicted"/>
<evidence type="ECO:0000313" key="2">
    <source>
        <dbReference type="EMBL" id="MBA8803303.1"/>
    </source>
</evidence>
<dbReference type="PROSITE" id="PS50995">
    <property type="entry name" value="HTH_MARR_2"/>
    <property type="match status" value="1"/>
</dbReference>
<dbReference type="Pfam" id="PF12802">
    <property type="entry name" value="MarR_2"/>
    <property type="match status" value="1"/>
</dbReference>
<dbReference type="InterPro" id="IPR036388">
    <property type="entry name" value="WH-like_DNA-bd_sf"/>
</dbReference>
<dbReference type="Gene3D" id="1.10.10.10">
    <property type="entry name" value="Winged helix-like DNA-binding domain superfamily/Winged helix DNA-binding domain"/>
    <property type="match status" value="1"/>
</dbReference>
<dbReference type="EMBL" id="JACGXA010000001">
    <property type="protein sequence ID" value="MBA8803303.1"/>
    <property type="molecule type" value="Genomic_DNA"/>
</dbReference>
<evidence type="ECO:0000259" key="1">
    <source>
        <dbReference type="PROSITE" id="PS50995"/>
    </source>
</evidence>
<gene>
    <name evidence="2" type="ORF">FB382_001594</name>
</gene>
<dbReference type="PANTHER" id="PTHR33164">
    <property type="entry name" value="TRANSCRIPTIONAL REGULATOR, MARR FAMILY"/>
    <property type="match status" value="1"/>
</dbReference>
<dbReference type="PRINTS" id="PR00598">
    <property type="entry name" value="HTHMARR"/>
</dbReference>
<dbReference type="AlphaFoldDB" id="A0A7W3IZ21"/>
<dbReference type="PANTHER" id="PTHR33164:SF94">
    <property type="entry name" value="TRANSCRIPTIONAL REGULATORY PROTEIN-RELATED"/>
    <property type="match status" value="1"/>
</dbReference>
<dbReference type="RefSeq" id="WP_182538215.1">
    <property type="nucleotide sequence ID" value="NZ_JACGXA010000001.1"/>
</dbReference>
<dbReference type="GO" id="GO:0006950">
    <property type="term" value="P:response to stress"/>
    <property type="evidence" value="ECO:0007669"/>
    <property type="project" value="TreeGrafter"/>
</dbReference>
<comment type="caution">
    <text evidence="2">The sequence shown here is derived from an EMBL/GenBank/DDBJ whole genome shotgun (WGS) entry which is preliminary data.</text>
</comment>
<name>A0A7W3IZ21_9ACTN</name>
<accession>A0A7W3IZ21</accession>
<keyword evidence="2" id="KW-0238">DNA-binding</keyword>
<organism evidence="2 3">
    <name type="scientific">Nocardioides ginsengisegetis</name>
    <dbReference type="NCBI Taxonomy" id="661491"/>
    <lineage>
        <taxon>Bacteria</taxon>
        <taxon>Bacillati</taxon>
        <taxon>Actinomycetota</taxon>
        <taxon>Actinomycetes</taxon>
        <taxon>Propionibacteriales</taxon>
        <taxon>Nocardioidaceae</taxon>
        <taxon>Nocardioides</taxon>
    </lineage>
</organism>
<evidence type="ECO:0000313" key="3">
    <source>
        <dbReference type="Proteomes" id="UP000580910"/>
    </source>
</evidence>
<dbReference type="CDD" id="cd00090">
    <property type="entry name" value="HTH_ARSR"/>
    <property type="match status" value="1"/>
</dbReference>
<feature type="domain" description="HTH marR-type" evidence="1">
    <location>
        <begin position="12"/>
        <end position="146"/>
    </location>
</feature>
<dbReference type="GO" id="GO:0003700">
    <property type="term" value="F:DNA-binding transcription factor activity"/>
    <property type="evidence" value="ECO:0007669"/>
    <property type="project" value="InterPro"/>
</dbReference>
<dbReference type="InterPro" id="IPR036390">
    <property type="entry name" value="WH_DNA-bd_sf"/>
</dbReference>
<dbReference type="InterPro" id="IPR039422">
    <property type="entry name" value="MarR/SlyA-like"/>
</dbReference>
<reference evidence="2 3" key="1">
    <citation type="submission" date="2020-07" db="EMBL/GenBank/DDBJ databases">
        <title>Sequencing the genomes of 1000 actinobacteria strains.</title>
        <authorList>
            <person name="Klenk H.-P."/>
        </authorList>
    </citation>
    <scope>NUCLEOTIDE SEQUENCE [LARGE SCALE GENOMIC DNA]</scope>
    <source>
        <strain evidence="2 3">DSM 21349</strain>
    </source>
</reference>
<dbReference type="InterPro" id="IPR011991">
    <property type="entry name" value="ArsR-like_HTH"/>
</dbReference>